<dbReference type="SUPFAM" id="SSF53098">
    <property type="entry name" value="Ribonuclease H-like"/>
    <property type="match status" value="1"/>
</dbReference>
<gene>
    <name evidence="3" type="ORF">BGZ99_005369</name>
</gene>
<feature type="region of interest" description="Disordered" evidence="2">
    <location>
        <begin position="384"/>
        <end position="508"/>
    </location>
</feature>
<dbReference type="Gene3D" id="3.30.420.10">
    <property type="entry name" value="Ribonuclease H-like superfamily/Ribonuclease H"/>
    <property type="match status" value="2"/>
</dbReference>
<dbReference type="Pfam" id="PF04857">
    <property type="entry name" value="CAF1"/>
    <property type="match status" value="1"/>
</dbReference>
<evidence type="ECO:0000313" key="4">
    <source>
        <dbReference type="Proteomes" id="UP000738325"/>
    </source>
</evidence>
<dbReference type="InterPro" id="IPR036397">
    <property type="entry name" value="RNaseH_sf"/>
</dbReference>
<proteinExistence type="inferred from homology"/>
<name>A0A9P6RF76_9FUNG</name>
<feature type="compositionally biased region" description="Low complexity" evidence="2">
    <location>
        <begin position="471"/>
        <end position="481"/>
    </location>
</feature>
<dbReference type="GO" id="GO:0005634">
    <property type="term" value="C:nucleus"/>
    <property type="evidence" value="ECO:0007669"/>
    <property type="project" value="TreeGrafter"/>
</dbReference>
<sequence>MEILRDNFSKELHYIKEAIDECEFIAIDAEFSGLHTEPSKRNIGTTLEEAYEDLRRSASQFLTVQIGISTFTFDPRNGSYLAKPFNFFIFPTTFTGYSPQGRCFLTEASSLDFLAKNNFDFNKWVYRGVHYMTKAEEEQFRNQRKKQLSNDFDVIGVDPVHQSWLTENINLIAEWKSNPNALNFININTTNGYQKRLIFQEVRKKWGTELNAQSKGGHINITHGTRMSDRDLEQQQKQQQETIQREVENARGFRSVIDMLSACGKPIVGHNIVVDLAYILAQFVGPLPQTMEGYKRMIHQTFPIVIDTKYVSYTAEVLRGLAYDSTLGGLENMVGTVQFMGCPKIIPHFRHNRYLSRDLSHEAGYDAYVTGGILIRMLAYIARNEPPPPPPPAPRQLSRDRNSKRSGHQPQKNSAPTDKTSSHAENRDTQPAKINNSNNNKNSNNRPVGNSQQQSSDKQPEKSNTSRRNGRSNNNNNNNRSPAKATPPEPVSSPALPTPTPDRPTAPAKTFSYADAVHRHLTNAQPAAASITPTDTTFPAVKTAEQQQPPIRQSPEKTVLTALKDVHISKAEDGSDTRRAEDARYSDDGGRSSDDEHHRYRAYMESAEVHEKPFSMQSTSLRNYQNILHWGRSNHGCINLTSS</sequence>
<evidence type="ECO:0000256" key="2">
    <source>
        <dbReference type="SAM" id="MobiDB-lite"/>
    </source>
</evidence>
<feature type="compositionally biased region" description="Pro residues" evidence="2">
    <location>
        <begin position="385"/>
        <end position="394"/>
    </location>
</feature>
<dbReference type="PANTHER" id="PTHR15092:SF22">
    <property type="entry name" value="POLY(A)-SPECIFIC RIBONUCLEASE PNLDC1"/>
    <property type="match status" value="1"/>
</dbReference>
<feature type="compositionally biased region" description="Pro residues" evidence="2">
    <location>
        <begin position="485"/>
        <end position="504"/>
    </location>
</feature>
<dbReference type="GO" id="GO:0000175">
    <property type="term" value="F:3'-5'-RNA exonuclease activity"/>
    <property type="evidence" value="ECO:0007669"/>
    <property type="project" value="TreeGrafter"/>
</dbReference>
<dbReference type="AlphaFoldDB" id="A0A9P6RF76"/>
<dbReference type="InterPro" id="IPR012337">
    <property type="entry name" value="RNaseH-like_sf"/>
</dbReference>
<dbReference type="EMBL" id="JAAAIP010000346">
    <property type="protein sequence ID" value="KAG0318896.1"/>
    <property type="molecule type" value="Genomic_DNA"/>
</dbReference>
<reference evidence="3" key="1">
    <citation type="journal article" date="2020" name="Fungal Divers.">
        <title>Resolving the Mortierellaceae phylogeny through synthesis of multi-gene phylogenetics and phylogenomics.</title>
        <authorList>
            <person name="Vandepol N."/>
            <person name="Liber J."/>
            <person name="Desiro A."/>
            <person name="Na H."/>
            <person name="Kennedy M."/>
            <person name="Barry K."/>
            <person name="Grigoriev I.V."/>
            <person name="Miller A.N."/>
            <person name="O'Donnell K."/>
            <person name="Stajich J.E."/>
            <person name="Bonito G."/>
        </authorList>
    </citation>
    <scope>NUCLEOTIDE SEQUENCE</scope>
    <source>
        <strain evidence="3">REB-010B</strain>
    </source>
</reference>
<organism evidence="3 4">
    <name type="scientific">Dissophora globulifera</name>
    <dbReference type="NCBI Taxonomy" id="979702"/>
    <lineage>
        <taxon>Eukaryota</taxon>
        <taxon>Fungi</taxon>
        <taxon>Fungi incertae sedis</taxon>
        <taxon>Mucoromycota</taxon>
        <taxon>Mortierellomycotina</taxon>
        <taxon>Mortierellomycetes</taxon>
        <taxon>Mortierellales</taxon>
        <taxon>Mortierellaceae</taxon>
        <taxon>Dissophora</taxon>
    </lineage>
</organism>
<evidence type="ECO:0000256" key="1">
    <source>
        <dbReference type="ARBA" id="ARBA00008372"/>
    </source>
</evidence>
<feature type="compositionally biased region" description="Basic and acidic residues" evidence="2">
    <location>
        <begin position="420"/>
        <end position="430"/>
    </location>
</feature>
<dbReference type="GO" id="GO:1990431">
    <property type="term" value="P:priRNA 3'-end processing"/>
    <property type="evidence" value="ECO:0007669"/>
    <property type="project" value="TreeGrafter"/>
</dbReference>
<dbReference type="GO" id="GO:1990432">
    <property type="term" value="P:siRNA 3'-end processing"/>
    <property type="evidence" value="ECO:0007669"/>
    <property type="project" value="TreeGrafter"/>
</dbReference>
<dbReference type="PANTHER" id="PTHR15092">
    <property type="entry name" value="POLY A -SPECIFIC RIBONUCLEASE/TARGET OF EGR1, MEMBER 1"/>
    <property type="match status" value="1"/>
</dbReference>
<comment type="similarity">
    <text evidence="1">Belongs to the CAF1 family.</text>
</comment>
<dbReference type="InterPro" id="IPR051181">
    <property type="entry name" value="CAF1_poly(A)_ribonucleases"/>
</dbReference>
<dbReference type="OrthoDB" id="1432093at2759"/>
<feature type="compositionally biased region" description="Polar residues" evidence="2">
    <location>
        <begin position="408"/>
        <end position="419"/>
    </location>
</feature>
<dbReference type="GO" id="GO:0000289">
    <property type="term" value="P:nuclear-transcribed mRNA poly(A) tail shortening"/>
    <property type="evidence" value="ECO:0007669"/>
    <property type="project" value="TreeGrafter"/>
</dbReference>
<feature type="region of interest" description="Disordered" evidence="2">
    <location>
        <begin position="215"/>
        <end position="238"/>
    </location>
</feature>
<dbReference type="GO" id="GO:0003723">
    <property type="term" value="F:RNA binding"/>
    <property type="evidence" value="ECO:0007669"/>
    <property type="project" value="TreeGrafter"/>
</dbReference>
<protein>
    <submittedName>
        <fullName evidence="3">Uncharacterized protein</fullName>
    </submittedName>
</protein>
<accession>A0A9P6RF76</accession>
<dbReference type="Proteomes" id="UP000738325">
    <property type="component" value="Unassembled WGS sequence"/>
</dbReference>
<comment type="caution">
    <text evidence="3">The sequence shown here is derived from an EMBL/GenBank/DDBJ whole genome shotgun (WGS) entry which is preliminary data.</text>
</comment>
<dbReference type="InterPro" id="IPR006941">
    <property type="entry name" value="RNase_CAF1"/>
</dbReference>
<feature type="compositionally biased region" description="Low complexity" evidence="2">
    <location>
        <begin position="435"/>
        <end position="445"/>
    </location>
</feature>
<feature type="compositionally biased region" description="Polar residues" evidence="2">
    <location>
        <begin position="446"/>
        <end position="457"/>
    </location>
</feature>
<evidence type="ECO:0000313" key="3">
    <source>
        <dbReference type="EMBL" id="KAG0318896.1"/>
    </source>
</evidence>
<keyword evidence="4" id="KW-1185">Reference proteome</keyword>
<feature type="region of interest" description="Disordered" evidence="2">
    <location>
        <begin position="566"/>
        <end position="596"/>
    </location>
</feature>